<feature type="site" description="Could be important to modulate the pK values of the two catalytic cysteine residues" evidence="8">
    <location>
        <position position="197"/>
    </location>
</feature>
<comment type="pathway">
    <text evidence="1 8">Amino-acid biosynthesis; L-lysine biosynthesis via DAP pathway; DL-2,6-diaminopimelate from LL-2,6-diaminopimelate: step 1/1.</text>
</comment>
<protein>
    <recommendedName>
        <fullName evidence="3 8">Diaminopimelate epimerase</fullName>
        <shortName evidence="8">DAP epimerase</shortName>
        <ecNumber evidence="3 8">5.1.1.7</ecNumber>
    </recommendedName>
    <alternativeName>
        <fullName evidence="8">PLP-independent amino acid racemase</fullName>
    </alternativeName>
</protein>
<evidence type="ECO:0000256" key="7">
    <source>
        <dbReference type="ARBA" id="ARBA00051712"/>
    </source>
</evidence>
<dbReference type="Pfam" id="PF01678">
    <property type="entry name" value="DAP_epimerase"/>
    <property type="match status" value="2"/>
</dbReference>
<accession>A0ABU9WVH6</accession>
<comment type="caution">
    <text evidence="10">The sequence shown here is derived from an EMBL/GenBank/DDBJ whole genome shotgun (WGS) entry which is preliminary data.</text>
</comment>
<feature type="binding site" evidence="8">
    <location>
        <position position="37"/>
    </location>
    <ligand>
        <name>substrate</name>
    </ligand>
</feature>
<feature type="active site" description="Proton donor" evidence="8">
    <location>
        <position position="110"/>
    </location>
</feature>
<keyword evidence="5 8" id="KW-0457">Lysine biosynthesis</keyword>
<dbReference type="RefSeq" id="WP_345882644.1">
    <property type="nucleotide sequence ID" value="NZ_JBDFRB010000001.1"/>
</dbReference>
<keyword evidence="6 8" id="KW-0413">Isomerase</keyword>
<dbReference type="SUPFAM" id="SSF54506">
    <property type="entry name" value="Diaminopimelate epimerase-like"/>
    <property type="match status" value="2"/>
</dbReference>
<keyword evidence="4 8" id="KW-0028">Amino-acid biosynthesis</keyword>
<feature type="binding site" evidence="8">
    <location>
        <position position="228"/>
    </location>
    <ligand>
        <name>substrate</name>
    </ligand>
</feature>
<evidence type="ECO:0000256" key="3">
    <source>
        <dbReference type="ARBA" id="ARBA00013080"/>
    </source>
</evidence>
<evidence type="ECO:0000256" key="1">
    <source>
        <dbReference type="ARBA" id="ARBA00005196"/>
    </source>
</evidence>
<organism evidence="10 11">
    <name type="scientific">Sinomonas halotolerans</name>
    <dbReference type="NCBI Taxonomy" id="1644133"/>
    <lineage>
        <taxon>Bacteria</taxon>
        <taxon>Bacillati</taxon>
        <taxon>Actinomycetota</taxon>
        <taxon>Actinomycetes</taxon>
        <taxon>Micrococcales</taxon>
        <taxon>Micrococcaceae</taxon>
        <taxon>Sinomonas</taxon>
    </lineage>
</organism>
<evidence type="ECO:0000256" key="6">
    <source>
        <dbReference type="ARBA" id="ARBA00023235"/>
    </source>
</evidence>
<feature type="active site" description="Proton acceptor" evidence="8">
    <location>
        <position position="261"/>
    </location>
</feature>
<evidence type="ECO:0000313" key="10">
    <source>
        <dbReference type="EMBL" id="MEN2743184.1"/>
    </source>
</evidence>
<sequence>MTSPAATSTPSTAPEHRAAVLAGLAGLPFAKGHGTGNDFVLVADGAGERVLGEAEAAALCDRHLGLGADGLIRAIRSAELPEGRAVLAEEPAAEWFMDYRNADGSLSEMCGNGVRVFVAFLIDQGLVQLAPGEVLAIGTRAGVKRVERRGEGFAVDMGPWEFIFPAEAQRDAADSQVTAVGLDVPRPALSVSMGNPHTVVALAEAAELTGLGLHTAPGVEPLPPHGTNVEFVVPAEPLVAGGTGTITMRVHERGVGETQSCGTGACAAAVAIRHWAGPGATDRWSVHVPGGTVGVTFVPGPEGREHVELAGPAAIVAHGTLG</sequence>
<dbReference type="InterPro" id="IPR001653">
    <property type="entry name" value="DAP_epimerase_DapF"/>
</dbReference>
<evidence type="ECO:0000256" key="5">
    <source>
        <dbReference type="ARBA" id="ARBA00023154"/>
    </source>
</evidence>
<evidence type="ECO:0000256" key="2">
    <source>
        <dbReference type="ARBA" id="ARBA00010219"/>
    </source>
</evidence>
<dbReference type="Gene3D" id="3.10.310.10">
    <property type="entry name" value="Diaminopimelate Epimerase, Chain A, domain 1"/>
    <property type="match status" value="2"/>
</dbReference>
<dbReference type="InterPro" id="IPR018510">
    <property type="entry name" value="DAP_epimerase_AS"/>
</dbReference>
<gene>
    <name evidence="8 10" type="primary">dapF</name>
    <name evidence="10" type="ORF">ABCQ75_01355</name>
</gene>
<comment type="catalytic activity">
    <reaction evidence="7 8">
        <text>(2S,6S)-2,6-diaminopimelate = meso-2,6-diaminopimelate</text>
        <dbReference type="Rhea" id="RHEA:15393"/>
        <dbReference type="ChEBI" id="CHEBI:57609"/>
        <dbReference type="ChEBI" id="CHEBI:57791"/>
        <dbReference type="EC" id="5.1.1.7"/>
    </reaction>
</comment>
<dbReference type="Proteomes" id="UP001422074">
    <property type="component" value="Unassembled WGS sequence"/>
</dbReference>
<name>A0ABU9WVH6_9MICC</name>
<dbReference type="PANTHER" id="PTHR31689">
    <property type="entry name" value="DIAMINOPIMELATE EPIMERASE, CHLOROPLASTIC"/>
    <property type="match status" value="1"/>
</dbReference>
<feature type="active site" evidence="9">
    <location>
        <position position="110"/>
    </location>
</feature>
<comment type="function">
    <text evidence="8">Catalyzes the stereoinversion of LL-2,6-diaminopimelate (L,L-DAP) to meso-diaminopimelate (meso-DAP), a precursor of L-lysine and an essential component of the bacterial peptidoglycan.</text>
</comment>
<feature type="site" description="Could be important to modulate the pK values of the two catalytic cysteine residues" evidence="8">
    <location>
        <position position="252"/>
    </location>
</feature>
<reference evidence="10 11" key="1">
    <citation type="submission" date="2024-05" db="EMBL/GenBank/DDBJ databases">
        <title>Sinomonas sp. nov., isolated from a waste landfill.</title>
        <authorList>
            <person name="Zhao Y."/>
        </authorList>
    </citation>
    <scope>NUCLEOTIDE SEQUENCE [LARGE SCALE GENOMIC DNA]</scope>
    <source>
        <strain evidence="10 11">CCTCC AB2014300</strain>
    </source>
</reference>
<evidence type="ECO:0000313" key="11">
    <source>
        <dbReference type="Proteomes" id="UP001422074"/>
    </source>
</evidence>
<keyword evidence="11" id="KW-1185">Reference proteome</keyword>
<dbReference type="HAMAP" id="MF_00197">
    <property type="entry name" value="DAP_epimerase"/>
    <property type="match status" value="1"/>
</dbReference>
<dbReference type="PROSITE" id="PS01326">
    <property type="entry name" value="DAP_EPIMERASE"/>
    <property type="match status" value="1"/>
</dbReference>
<feature type="binding site" evidence="8">
    <location>
        <begin position="262"/>
        <end position="263"/>
    </location>
    <ligand>
        <name>substrate</name>
    </ligand>
</feature>
<feature type="binding site" evidence="8">
    <location>
        <begin position="252"/>
        <end position="253"/>
    </location>
    <ligand>
        <name>substrate</name>
    </ligand>
</feature>
<evidence type="ECO:0000256" key="8">
    <source>
        <dbReference type="HAMAP-Rule" id="MF_00197"/>
    </source>
</evidence>
<comment type="subunit">
    <text evidence="8">Homodimer.</text>
</comment>
<dbReference type="GO" id="GO:0008837">
    <property type="term" value="F:diaminopimelate epimerase activity"/>
    <property type="evidence" value="ECO:0007669"/>
    <property type="project" value="UniProtKB-EC"/>
</dbReference>
<feature type="binding site" evidence="8">
    <location>
        <begin position="111"/>
        <end position="112"/>
    </location>
    <ligand>
        <name>substrate</name>
    </ligand>
</feature>
<comment type="similarity">
    <text evidence="2 8">Belongs to the diaminopimelate epimerase family.</text>
</comment>
<comment type="subcellular location">
    <subcellularLocation>
        <location evidence="8">Cytoplasm</location>
    </subcellularLocation>
</comment>
<keyword evidence="8" id="KW-0963">Cytoplasm</keyword>
<dbReference type="PANTHER" id="PTHR31689:SF0">
    <property type="entry name" value="DIAMINOPIMELATE EPIMERASE"/>
    <property type="match status" value="1"/>
</dbReference>
<dbReference type="EMBL" id="JBDFRB010000001">
    <property type="protein sequence ID" value="MEN2743184.1"/>
    <property type="molecule type" value="Genomic_DNA"/>
</dbReference>
<evidence type="ECO:0000256" key="9">
    <source>
        <dbReference type="PROSITE-ProRule" id="PRU10125"/>
    </source>
</evidence>
<feature type="binding site" evidence="8">
    <location>
        <position position="195"/>
    </location>
    <ligand>
        <name>substrate</name>
    </ligand>
</feature>
<dbReference type="EC" id="5.1.1.7" evidence="3 8"/>
<dbReference type="NCBIfam" id="TIGR00652">
    <property type="entry name" value="DapF"/>
    <property type="match status" value="1"/>
</dbReference>
<comment type="caution">
    <text evidence="8">Lacks conserved residue(s) required for the propagation of feature annotation.</text>
</comment>
<proteinExistence type="inferred from homology"/>
<evidence type="ECO:0000256" key="4">
    <source>
        <dbReference type="ARBA" id="ARBA00022605"/>
    </source>
</evidence>
<feature type="binding site" evidence="8">
    <location>
        <position position="101"/>
    </location>
    <ligand>
        <name>substrate</name>
    </ligand>
</feature>